<dbReference type="EMBL" id="GBRH01198253">
    <property type="protein sequence ID" value="JAD99642.1"/>
    <property type="molecule type" value="Transcribed_RNA"/>
</dbReference>
<evidence type="ECO:0000313" key="1">
    <source>
        <dbReference type="EMBL" id="JAD99642.1"/>
    </source>
</evidence>
<sequence length="146" mass="16784">MPAMLILGGAGIQQQNDALIHGASLFPKKPIIDIAPSSVPEDDQGVLGAVSGMVPRYFKLDFPHYDGKDDPLPWLTWCKQFFKGQRTEERHNVWMASFHMDGDAHHWYFHLERSRGELPWEEFKRLCNIWFGPPIRSNPLGELRSL</sequence>
<proteinExistence type="predicted"/>
<organism evidence="1">
    <name type="scientific">Arundo donax</name>
    <name type="common">Giant reed</name>
    <name type="synonym">Donax arundinaceus</name>
    <dbReference type="NCBI Taxonomy" id="35708"/>
    <lineage>
        <taxon>Eukaryota</taxon>
        <taxon>Viridiplantae</taxon>
        <taxon>Streptophyta</taxon>
        <taxon>Embryophyta</taxon>
        <taxon>Tracheophyta</taxon>
        <taxon>Spermatophyta</taxon>
        <taxon>Magnoliopsida</taxon>
        <taxon>Liliopsida</taxon>
        <taxon>Poales</taxon>
        <taxon>Poaceae</taxon>
        <taxon>PACMAD clade</taxon>
        <taxon>Arundinoideae</taxon>
        <taxon>Arundineae</taxon>
        <taxon>Arundo</taxon>
    </lineage>
</organism>
<protein>
    <recommendedName>
        <fullName evidence="2">Retrotransposon gag domain-containing protein</fullName>
    </recommendedName>
</protein>
<name>A0A0A9EUF1_ARUDO</name>
<evidence type="ECO:0008006" key="2">
    <source>
        <dbReference type="Google" id="ProtNLM"/>
    </source>
</evidence>
<reference evidence="1" key="2">
    <citation type="journal article" date="2015" name="Data Brief">
        <title>Shoot transcriptome of the giant reed, Arundo donax.</title>
        <authorList>
            <person name="Barrero R.A."/>
            <person name="Guerrero F.D."/>
            <person name="Moolhuijzen P."/>
            <person name="Goolsby J.A."/>
            <person name="Tidwell J."/>
            <person name="Bellgard S.E."/>
            <person name="Bellgard M.I."/>
        </authorList>
    </citation>
    <scope>NUCLEOTIDE SEQUENCE</scope>
    <source>
        <tissue evidence="1">Shoot tissue taken approximately 20 cm above the soil surface</tissue>
    </source>
</reference>
<dbReference type="AlphaFoldDB" id="A0A0A9EUF1"/>
<reference evidence="1" key="1">
    <citation type="submission" date="2014-09" db="EMBL/GenBank/DDBJ databases">
        <authorList>
            <person name="Magalhaes I.L.F."/>
            <person name="Oliveira U."/>
            <person name="Santos F.R."/>
            <person name="Vidigal T.H.D.A."/>
            <person name="Brescovit A.D."/>
            <person name="Santos A.J."/>
        </authorList>
    </citation>
    <scope>NUCLEOTIDE SEQUENCE</scope>
    <source>
        <tissue evidence="1">Shoot tissue taken approximately 20 cm above the soil surface</tissue>
    </source>
</reference>
<accession>A0A0A9EUF1</accession>